<dbReference type="InterPro" id="IPR007219">
    <property type="entry name" value="XnlR_reg_dom"/>
</dbReference>
<keyword evidence="2" id="KW-0539">Nucleus</keyword>
<dbReference type="GO" id="GO:0008270">
    <property type="term" value="F:zinc ion binding"/>
    <property type="evidence" value="ECO:0007669"/>
    <property type="project" value="InterPro"/>
</dbReference>
<feature type="non-terminal residue" evidence="5">
    <location>
        <position position="1"/>
    </location>
</feature>
<dbReference type="AlphaFoldDB" id="A0A3E2H2K2"/>
<protein>
    <recommendedName>
        <fullName evidence="4">Xylanolytic transcriptional activator regulatory domain-containing protein</fullName>
    </recommendedName>
</protein>
<evidence type="ECO:0000256" key="2">
    <source>
        <dbReference type="ARBA" id="ARBA00023242"/>
    </source>
</evidence>
<feature type="compositionally biased region" description="Polar residues" evidence="3">
    <location>
        <begin position="514"/>
        <end position="527"/>
    </location>
</feature>
<evidence type="ECO:0000259" key="4">
    <source>
        <dbReference type="SMART" id="SM00906"/>
    </source>
</evidence>
<dbReference type="PANTHER" id="PTHR31001:SF84">
    <property type="entry name" value="FUNGAL SPECIFIC TRANSCRIPTION FACTOR"/>
    <property type="match status" value="1"/>
</dbReference>
<dbReference type="InterPro" id="IPR050613">
    <property type="entry name" value="Sec_Metabolite_Reg"/>
</dbReference>
<dbReference type="GO" id="GO:0005634">
    <property type="term" value="C:nucleus"/>
    <property type="evidence" value="ECO:0007669"/>
    <property type="project" value="UniProtKB-SubCell"/>
</dbReference>
<evidence type="ECO:0000256" key="3">
    <source>
        <dbReference type="SAM" id="MobiDB-lite"/>
    </source>
</evidence>
<proteinExistence type="predicted"/>
<dbReference type="SMART" id="SM00906">
    <property type="entry name" value="Fungal_trans"/>
    <property type="match status" value="1"/>
</dbReference>
<dbReference type="PANTHER" id="PTHR31001">
    <property type="entry name" value="UNCHARACTERIZED TRANSCRIPTIONAL REGULATORY PROTEIN"/>
    <property type="match status" value="1"/>
</dbReference>
<dbReference type="OrthoDB" id="5344325at2759"/>
<sequence length="613" mass="70222">MESCSRYEPENSKRRYDGAKLEMPHREEDGQLDTNATIVAWGYMPDHKYLNLGSAMPAEDHTIPINYTGDPLVEEVLTTILTLPPRSLTDLLVQNFLYHVNYFYYTVYPPQFLKDYTEWWSQRAEGASLSPVFTCLLIRVCSYSIQYVNSSMHQRFETELSESVQVLTERYHKSAEKLSRCFAPGKGGLMHVQQLFLTALWYKSESKFVESWHALNSAIREAQEIGLHKDILAKNSSDFDMEMRRRIWCLLYVWDWQMSKWLSRPLLIDQRCCAVGIPSLHLEESNQQSNPPSPFTPVLLQYQLCLKLSNFDREWNNPTTILNEIETWTNSFPEVYRFTNPDTSWDRDYLYVRFHREHLHAISSMYKLELLKPCLTKNIRQDLSEIEKSFRAMAIDTCLNIVETARRLFDIAFPTDAKAFILSYATFDPATIMTSAIIHDEDRTLPQRQEVLVAIESALTLLRQLSITRIGAMSHGILSRLVFSLPLDPEERAHFPLCSSKRQKKDSSMPESPLTVSSGYQTSNSISTGPGPTLDALSYKSEGFSALNLPDDAQWDLLADKGFSFPTVSDFENAYFGGLEEIWDWESLNLAVSGPDDASVLFGAVPDCNLSPI</sequence>
<feature type="region of interest" description="Disordered" evidence="3">
    <location>
        <begin position="496"/>
        <end position="527"/>
    </location>
</feature>
<evidence type="ECO:0000256" key="1">
    <source>
        <dbReference type="ARBA" id="ARBA00004123"/>
    </source>
</evidence>
<organism evidence="5 6">
    <name type="scientific">Scytalidium lignicola</name>
    <name type="common">Hyphomycete</name>
    <dbReference type="NCBI Taxonomy" id="5539"/>
    <lineage>
        <taxon>Eukaryota</taxon>
        <taxon>Fungi</taxon>
        <taxon>Dikarya</taxon>
        <taxon>Ascomycota</taxon>
        <taxon>Pezizomycotina</taxon>
        <taxon>Leotiomycetes</taxon>
        <taxon>Leotiomycetes incertae sedis</taxon>
        <taxon>Scytalidium</taxon>
    </lineage>
</organism>
<dbReference type="EMBL" id="NCSJ02000205">
    <property type="protein sequence ID" value="RFU27472.1"/>
    <property type="molecule type" value="Genomic_DNA"/>
</dbReference>
<comment type="subcellular location">
    <subcellularLocation>
        <location evidence="1">Nucleus</location>
    </subcellularLocation>
</comment>
<accession>A0A3E2H2K2</accession>
<feature type="region of interest" description="Disordered" evidence="3">
    <location>
        <begin position="1"/>
        <end position="28"/>
    </location>
</feature>
<dbReference type="STRING" id="5539.A0A3E2H2K2"/>
<dbReference type="OMA" id="IVESWHT"/>
<name>A0A3E2H2K2_SCYLI</name>
<dbReference type="GO" id="GO:0003677">
    <property type="term" value="F:DNA binding"/>
    <property type="evidence" value="ECO:0007669"/>
    <property type="project" value="InterPro"/>
</dbReference>
<feature type="domain" description="Xylanolytic transcriptional activator regulatory" evidence="4">
    <location>
        <begin position="211"/>
        <end position="284"/>
    </location>
</feature>
<gene>
    <name evidence="5" type="ORF">B7463_g8881</name>
</gene>
<comment type="caution">
    <text evidence="5">The sequence shown here is derived from an EMBL/GenBank/DDBJ whole genome shotgun (WGS) entry which is preliminary data.</text>
</comment>
<keyword evidence="6" id="KW-1185">Reference proteome</keyword>
<dbReference type="CDD" id="cd12148">
    <property type="entry name" value="fungal_TF_MHR"/>
    <property type="match status" value="1"/>
</dbReference>
<dbReference type="GO" id="GO:0006351">
    <property type="term" value="P:DNA-templated transcription"/>
    <property type="evidence" value="ECO:0007669"/>
    <property type="project" value="InterPro"/>
</dbReference>
<dbReference type="Proteomes" id="UP000258309">
    <property type="component" value="Unassembled WGS sequence"/>
</dbReference>
<feature type="non-terminal residue" evidence="5">
    <location>
        <position position="613"/>
    </location>
</feature>
<dbReference type="Pfam" id="PF04082">
    <property type="entry name" value="Fungal_trans"/>
    <property type="match status" value="1"/>
</dbReference>
<evidence type="ECO:0000313" key="6">
    <source>
        <dbReference type="Proteomes" id="UP000258309"/>
    </source>
</evidence>
<evidence type="ECO:0000313" key="5">
    <source>
        <dbReference type="EMBL" id="RFU27472.1"/>
    </source>
</evidence>
<reference evidence="5 6" key="1">
    <citation type="submission" date="2018-05" db="EMBL/GenBank/DDBJ databases">
        <title>Draft genome sequence of Scytalidium lignicola DSM 105466, a ubiquitous saprotrophic fungus.</title>
        <authorList>
            <person name="Buettner E."/>
            <person name="Gebauer A.M."/>
            <person name="Hofrichter M."/>
            <person name="Liers C."/>
            <person name="Kellner H."/>
        </authorList>
    </citation>
    <scope>NUCLEOTIDE SEQUENCE [LARGE SCALE GENOMIC DNA]</scope>
    <source>
        <strain evidence="5 6">DSM 105466</strain>
    </source>
</reference>